<comment type="caution">
    <text evidence="1">The sequence shown here is derived from an EMBL/GenBank/DDBJ whole genome shotgun (WGS) entry which is preliminary data.</text>
</comment>
<evidence type="ECO:0000313" key="2">
    <source>
        <dbReference type="Proteomes" id="UP000526003"/>
    </source>
</evidence>
<protein>
    <submittedName>
        <fullName evidence="1">Uncharacterized protein</fullName>
    </submittedName>
</protein>
<sequence>MNSSRVIKNYLKGLFMKRVMADKGWTKEEAARHLENFVNCGKQISVSQYLKDL</sequence>
<reference evidence="1 2" key="1">
    <citation type="submission" date="2020-08" db="EMBL/GenBank/DDBJ databases">
        <title>Pseudomonas sp. nov.</title>
        <authorList>
            <person name="Gieschler S."/>
            <person name="Fiedler G."/>
            <person name="Brinks E."/>
            <person name="Boehnlein C."/>
            <person name="Franz C.M.A.P."/>
            <person name="Kabisch J."/>
        </authorList>
    </citation>
    <scope>NUCLEOTIDE SEQUENCE [LARGE SCALE GENOMIC DNA]</scope>
    <source>
        <strain evidence="1 2">MBT-1</strain>
    </source>
</reference>
<dbReference type="RefSeq" id="WP_185819253.1">
    <property type="nucleotide sequence ID" value="NZ_JACMYG010000056.1"/>
</dbReference>
<name>A0A7X1GKC4_9PSED</name>
<dbReference type="AlphaFoldDB" id="A0A7X1GKC4"/>
<evidence type="ECO:0000313" key="1">
    <source>
        <dbReference type="EMBL" id="MBC2693513.1"/>
    </source>
</evidence>
<dbReference type="Proteomes" id="UP000526003">
    <property type="component" value="Unassembled WGS sequence"/>
</dbReference>
<keyword evidence="2" id="KW-1185">Reference proteome</keyword>
<organism evidence="1 2">
    <name type="scientific">Pseudomonas kielensis</name>
    <dbReference type="NCBI Taxonomy" id="2762577"/>
    <lineage>
        <taxon>Bacteria</taxon>
        <taxon>Pseudomonadati</taxon>
        <taxon>Pseudomonadota</taxon>
        <taxon>Gammaproteobacteria</taxon>
        <taxon>Pseudomonadales</taxon>
        <taxon>Pseudomonadaceae</taxon>
        <taxon>Pseudomonas</taxon>
    </lineage>
</organism>
<proteinExistence type="predicted"/>
<dbReference type="EMBL" id="JACMYG010000056">
    <property type="protein sequence ID" value="MBC2693513.1"/>
    <property type="molecule type" value="Genomic_DNA"/>
</dbReference>
<accession>A0A7X1GKC4</accession>
<gene>
    <name evidence="1" type="ORF">H7995_27420</name>
</gene>